<keyword evidence="3 6" id="KW-1133">Transmembrane helix</keyword>
<dbReference type="SUPFAM" id="SSF54427">
    <property type="entry name" value="NTF2-like"/>
    <property type="match status" value="1"/>
</dbReference>
<feature type="transmembrane region" description="Helical" evidence="6">
    <location>
        <begin position="36"/>
        <end position="56"/>
    </location>
</feature>
<evidence type="ECO:0000256" key="2">
    <source>
        <dbReference type="ARBA" id="ARBA00022692"/>
    </source>
</evidence>
<dbReference type="Pfam" id="PF04335">
    <property type="entry name" value="VirB8"/>
    <property type="match status" value="1"/>
</dbReference>
<feature type="region of interest" description="Disordered" evidence="5">
    <location>
        <begin position="1"/>
        <end position="23"/>
    </location>
</feature>
<keyword evidence="2 6" id="KW-0812">Transmembrane</keyword>
<gene>
    <name evidence="8" type="ORF">ACFFIC_26825</name>
</gene>
<name>A0ABV6IZU1_9PROT</name>
<keyword evidence="9" id="KW-1185">Reference proteome</keyword>
<keyword evidence="4 6" id="KW-0472">Membrane</keyword>
<evidence type="ECO:0000256" key="1">
    <source>
        <dbReference type="ARBA" id="ARBA00004167"/>
    </source>
</evidence>
<comment type="caution">
    <text evidence="8">The sequence shown here is derived from an EMBL/GenBank/DDBJ whole genome shotgun (WGS) entry which is preliminary data.</text>
</comment>
<dbReference type="RefSeq" id="WP_377056228.1">
    <property type="nucleotide sequence ID" value="NZ_JBHLVZ010000094.1"/>
</dbReference>
<dbReference type="InterPro" id="IPR007430">
    <property type="entry name" value="VirB8"/>
</dbReference>
<evidence type="ECO:0000256" key="6">
    <source>
        <dbReference type="SAM" id="Phobius"/>
    </source>
</evidence>
<evidence type="ECO:0000259" key="7">
    <source>
        <dbReference type="Pfam" id="PF04335"/>
    </source>
</evidence>
<feature type="domain" description="Bacterial virulence protein VirB8" evidence="7">
    <location>
        <begin position="20"/>
        <end position="225"/>
    </location>
</feature>
<protein>
    <submittedName>
        <fullName evidence="8">Type IV secretion system protein</fullName>
    </submittedName>
</protein>
<dbReference type="Proteomes" id="UP001589789">
    <property type="component" value="Unassembled WGS sequence"/>
</dbReference>
<evidence type="ECO:0000256" key="4">
    <source>
        <dbReference type="ARBA" id="ARBA00023136"/>
    </source>
</evidence>
<dbReference type="CDD" id="cd16425">
    <property type="entry name" value="TrbF"/>
    <property type="match status" value="1"/>
</dbReference>
<sequence>MKRVDGDPIPAGEPNRAGMAEHDSYMEDARVDKRRGFMMLCGGVGLAALGASMMAYRIVVPGPAPLLAEMCRSDVLAVRSVDTPTGRPALEDIAEDLNAWARGAREVSVDLDFLRRQAWRTYAMTRVGSQAESMLRAYHEANKPDEAARSKTVKLDRQTAFPTGGDANSNTWRLEWREVSRGRDGTLAGVTDWRMEVSFIVKTPTTADELRRNPHGIYVEAFRWESVQNATAQRSRVTEATR</sequence>
<evidence type="ECO:0000256" key="3">
    <source>
        <dbReference type="ARBA" id="ARBA00022989"/>
    </source>
</evidence>
<comment type="subcellular location">
    <subcellularLocation>
        <location evidence="1">Membrane</location>
        <topology evidence="1">Single-pass membrane protein</topology>
    </subcellularLocation>
</comment>
<evidence type="ECO:0000313" key="9">
    <source>
        <dbReference type="Proteomes" id="UP001589789"/>
    </source>
</evidence>
<dbReference type="InterPro" id="IPR035658">
    <property type="entry name" value="TrbF"/>
</dbReference>
<evidence type="ECO:0000313" key="8">
    <source>
        <dbReference type="EMBL" id="MFC0389136.1"/>
    </source>
</evidence>
<evidence type="ECO:0000256" key="5">
    <source>
        <dbReference type="SAM" id="MobiDB-lite"/>
    </source>
</evidence>
<organism evidence="8 9">
    <name type="scientific">Muricoccus vinaceus</name>
    <dbReference type="NCBI Taxonomy" id="424704"/>
    <lineage>
        <taxon>Bacteria</taxon>
        <taxon>Pseudomonadati</taxon>
        <taxon>Pseudomonadota</taxon>
        <taxon>Alphaproteobacteria</taxon>
        <taxon>Acetobacterales</taxon>
        <taxon>Roseomonadaceae</taxon>
        <taxon>Muricoccus</taxon>
    </lineage>
</organism>
<reference evidence="8 9" key="1">
    <citation type="submission" date="2024-09" db="EMBL/GenBank/DDBJ databases">
        <authorList>
            <person name="Sun Q."/>
            <person name="Mori K."/>
        </authorList>
    </citation>
    <scope>NUCLEOTIDE SEQUENCE [LARGE SCALE GENOMIC DNA]</scope>
    <source>
        <strain evidence="8 9">CCM 7468</strain>
    </source>
</reference>
<proteinExistence type="predicted"/>
<accession>A0ABV6IZU1</accession>
<dbReference type="InterPro" id="IPR032710">
    <property type="entry name" value="NTF2-like_dom_sf"/>
</dbReference>
<dbReference type="EMBL" id="JBHLVZ010000094">
    <property type="protein sequence ID" value="MFC0389136.1"/>
    <property type="molecule type" value="Genomic_DNA"/>
</dbReference>